<evidence type="ECO:0000256" key="2">
    <source>
        <dbReference type="ARBA" id="ARBA00022527"/>
    </source>
</evidence>
<evidence type="ECO:0000256" key="4">
    <source>
        <dbReference type="ARBA" id="ARBA00022741"/>
    </source>
</evidence>
<dbReference type="Proteomes" id="UP001189429">
    <property type="component" value="Unassembled WGS sequence"/>
</dbReference>
<evidence type="ECO:0000259" key="10">
    <source>
        <dbReference type="PROSITE" id="PS50011"/>
    </source>
</evidence>
<dbReference type="InterPro" id="IPR051131">
    <property type="entry name" value="NEK_Ser/Thr_kinase_NIMA"/>
</dbReference>
<feature type="compositionally biased region" description="Basic and acidic residues" evidence="9">
    <location>
        <begin position="88"/>
        <end position="97"/>
    </location>
</feature>
<dbReference type="InterPro" id="IPR011009">
    <property type="entry name" value="Kinase-like_dom_sf"/>
</dbReference>
<keyword evidence="2" id="KW-0723">Serine/threonine-protein kinase</keyword>
<evidence type="ECO:0000256" key="6">
    <source>
        <dbReference type="ARBA" id="ARBA00022840"/>
    </source>
</evidence>
<evidence type="ECO:0000256" key="5">
    <source>
        <dbReference type="ARBA" id="ARBA00022777"/>
    </source>
</evidence>
<dbReference type="EC" id="2.7.11.1" evidence="1"/>
<dbReference type="EMBL" id="CAUYUJ010015618">
    <property type="protein sequence ID" value="CAK0856289.1"/>
    <property type="molecule type" value="Genomic_DNA"/>
</dbReference>
<dbReference type="PANTHER" id="PTHR44899">
    <property type="entry name" value="CAMK FAMILY PROTEIN KINASE"/>
    <property type="match status" value="1"/>
</dbReference>
<name>A0ABN9UAG4_9DINO</name>
<keyword evidence="5" id="KW-0418">Kinase</keyword>
<comment type="catalytic activity">
    <reaction evidence="7">
        <text>L-threonyl-[protein] + ATP = O-phospho-L-threonyl-[protein] + ADP + H(+)</text>
        <dbReference type="Rhea" id="RHEA:46608"/>
        <dbReference type="Rhea" id="RHEA-COMP:11060"/>
        <dbReference type="Rhea" id="RHEA-COMP:11605"/>
        <dbReference type="ChEBI" id="CHEBI:15378"/>
        <dbReference type="ChEBI" id="CHEBI:30013"/>
        <dbReference type="ChEBI" id="CHEBI:30616"/>
        <dbReference type="ChEBI" id="CHEBI:61977"/>
        <dbReference type="ChEBI" id="CHEBI:456216"/>
        <dbReference type="EC" id="2.7.11.1"/>
    </reaction>
</comment>
<keyword evidence="4" id="KW-0547">Nucleotide-binding</keyword>
<proteinExistence type="predicted"/>
<protein>
    <recommendedName>
        <fullName evidence="1">non-specific serine/threonine protein kinase</fullName>
        <ecNumber evidence="1">2.7.11.1</ecNumber>
    </recommendedName>
</protein>
<dbReference type="InterPro" id="IPR000719">
    <property type="entry name" value="Prot_kinase_dom"/>
</dbReference>
<evidence type="ECO:0000313" key="11">
    <source>
        <dbReference type="EMBL" id="CAK0856289.1"/>
    </source>
</evidence>
<keyword evidence="6" id="KW-0067">ATP-binding</keyword>
<dbReference type="SUPFAM" id="SSF56112">
    <property type="entry name" value="Protein kinase-like (PK-like)"/>
    <property type="match status" value="1"/>
</dbReference>
<sequence length="193" mass="20701">MMKTMVGTILYNSPEIVQSQPYSNKTDVWAIGCLLYKMATLSDPFQGTNPLAVARKIVECEYDRLDPSIHSAMLVTACERCLTVCPKTRPDTQDKGEGSVPADHARGGALPGGDLPRGPWRASSNPAAGLGDRHPARARRCGPSACGRAGIPRGESPRGGRRDRGQSWALQRRPSPSAGGVRQGGWLAQRRPG</sequence>
<comment type="caution">
    <text evidence="11">The sequence shown here is derived from an EMBL/GenBank/DDBJ whole genome shotgun (WGS) entry which is preliminary data.</text>
</comment>
<dbReference type="PANTHER" id="PTHR44899:SF3">
    <property type="entry name" value="SERINE_THREONINE-PROTEIN KINASE NEK1"/>
    <property type="match status" value="1"/>
</dbReference>
<evidence type="ECO:0000256" key="8">
    <source>
        <dbReference type="ARBA" id="ARBA00048679"/>
    </source>
</evidence>
<evidence type="ECO:0000256" key="9">
    <source>
        <dbReference type="SAM" id="MobiDB-lite"/>
    </source>
</evidence>
<evidence type="ECO:0000256" key="7">
    <source>
        <dbReference type="ARBA" id="ARBA00047899"/>
    </source>
</evidence>
<gene>
    <name evidence="11" type="ORF">PCOR1329_LOCUS46711</name>
</gene>
<evidence type="ECO:0000256" key="1">
    <source>
        <dbReference type="ARBA" id="ARBA00012513"/>
    </source>
</evidence>
<feature type="domain" description="Protein kinase" evidence="10">
    <location>
        <begin position="1"/>
        <end position="107"/>
    </location>
</feature>
<reference evidence="11" key="1">
    <citation type="submission" date="2023-10" db="EMBL/GenBank/DDBJ databases">
        <authorList>
            <person name="Chen Y."/>
            <person name="Shah S."/>
            <person name="Dougan E. K."/>
            <person name="Thang M."/>
            <person name="Chan C."/>
        </authorList>
    </citation>
    <scope>NUCLEOTIDE SEQUENCE [LARGE SCALE GENOMIC DNA]</scope>
</reference>
<evidence type="ECO:0000313" key="12">
    <source>
        <dbReference type="Proteomes" id="UP001189429"/>
    </source>
</evidence>
<dbReference type="Gene3D" id="1.10.510.10">
    <property type="entry name" value="Transferase(Phosphotransferase) domain 1"/>
    <property type="match status" value="1"/>
</dbReference>
<keyword evidence="12" id="KW-1185">Reference proteome</keyword>
<keyword evidence="3" id="KW-0808">Transferase</keyword>
<accession>A0ABN9UAG4</accession>
<feature type="region of interest" description="Disordered" evidence="9">
    <location>
        <begin position="86"/>
        <end position="193"/>
    </location>
</feature>
<comment type="catalytic activity">
    <reaction evidence="8">
        <text>L-seryl-[protein] + ATP = O-phospho-L-seryl-[protein] + ADP + H(+)</text>
        <dbReference type="Rhea" id="RHEA:17989"/>
        <dbReference type="Rhea" id="RHEA-COMP:9863"/>
        <dbReference type="Rhea" id="RHEA-COMP:11604"/>
        <dbReference type="ChEBI" id="CHEBI:15378"/>
        <dbReference type="ChEBI" id="CHEBI:29999"/>
        <dbReference type="ChEBI" id="CHEBI:30616"/>
        <dbReference type="ChEBI" id="CHEBI:83421"/>
        <dbReference type="ChEBI" id="CHEBI:456216"/>
        <dbReference type="EC" id="2.7.11.1"/>
    </reaction>
</comment>
<dbReference type="PROSITE" id="PS50011">
    <property type="entry name" value="PROTEIN_KINASE_DOM"/>
    <property type="match status" value="1"/>
</dbReference>
<dbReference type="Pfam" id="PF00069">
    <property type="entry name" value="Pkinase"/>
    <property type="match status" value="1"/>
</dbReference>
<organism evidence="11 12">
    <name type="scientific">Prorocentrum cordatum</name>
    <dbReference type="NCBI Taxonomy" id="2364126"/>
    <lineage>
        <taxon>Eukaryota</taxon>
        <taxon>Sar</taxon>
        <taxon>Alveolata</taxon>
        <taxon>Dinophyceae</taxon>
        <taxon>Prorocentrales</taxon>
        <taxon>Prorocentraceae</taxon>
        <taxon>Prorocentrum</taxon>
    </lineage>
</organism>
<feature type="compositionally biased region" description="Basic and acidic residues" evidence="9">
    <location>
        <begin position="155"/>
        <end position="165"/>
    </location>
</feature>
<evidence type="ECO:0000256" key="3">
    <source>
        <dbReference type="ARBA" id="ARBA00022679"/>
    </source>
</evidence>
<feature type="non-terminal residue" evidence="11">
    <location>
        <position position="193"/>
    </location>
</feature>